<dbReference type="Proteomes" id="UP000188354">
    <property type="component" value="Chromosome LG10"/>
</dbReference>
<keyword evidence="2" id="KW-1185">Reference proteome</keyword>
<sequence length="54" mass="5733">MFPTPSDSVTPALSYVTGFDGLIGASRMSVFPQVNNKYHEVAPFSPQGNSGLCL</sequence>
<evidence type="ECO:0000313" key="1">
    <source>
        <dbReference type="EMBL" id="OIW04052.1"/>
    </source>
</evidence>
<proteinExistence type="predicted"/>
<gene>
    <name evidence="1" type="ORF">TanjilG_24163</name>
</gene>
<dbReference type="AlphaFoldDB" id="A0A1J7GUH4"/>
<dbReference type="EMBL" id="CM007370">
    <property type="protein sequence ID" value="OIW04052.1"/>
    <property type="molecule type" value="Genomic_DNA"/>
</dbReference>
<evidence type="ECO:0000313" key="2">
    <source>
        <dbReference type="Proteomes" id="UP000188354"/>
    </source>
</evidence>
<organism evidence="1 2">
    <name type="scientific">Lupinus angustifolius</name>
    <name type="common">Narrow-leaved blue lupine</name>
    <dbReference type="NCBI Taxonomy" id="3871"/>
    <lineage>
        <taxon>Eukaryota</taxon>
        <taxon>Viridiplantae</taxon>
        <taxon>Streptophyta</taxon>
        <taxon>Embryophyta</taxon>
        <taxon>Tracheophyta</taxon>
        <taxon>Spermatophyta</taxon>
        <taxon>Magnoliopsida</taxon>
        <taxon>eudicotyledons</taxon>
        <taxon>Gunneridae</taxon>
        <taxon>Pentapetalae</taxon>
        <taxon>rosids</taxon>
        <taxon>fabids</taxon>
        <taxon>Fabales</taxon>
        <taxon>Fabaceae</taxon>
        <taxon>Papilionoideae</taxon>
        <taxon>50 kb inversion clade</taxon>
        <taxon>genistoids sensu lato</taxon>
        <taxon>core genistoids</taxon>
        <taxon>Genisteae</taxon>
        <taxon>Lupinus</taxon>
    </lineage>
</organism>
<name>A0A1J7GUH4_LUPAN</name>
<reference evidence="1 2" key="1">
    <citation type="journal article" date="2017" name="Plant Biotechnol. J.">
        <title>A comprehensive draft genome sequence for lupin (Lupinus angustifolius), an emerging health food: insights into plant-microbe interactions and legume evolution.</title>
        <authorList>
            <person name="Hane J.K."/>
            <person name="Ming Y."/>
            <person name="Kamphuis L.G."/>
            <person name="Nelson M.N."/>
            <person name="Garg G."/>
            <person name="Atkins C.A."/>
            <person name="Bayer P.E."/>
            <person name="Bravo A."/>
            <person name="Bringans S."/>
            <person name="Cannon S."/>
            <person name="Edwards D."/>
            <person name="Foley R."/>
            <person name="Gao L.L."/>
            <person name="Harrison M.J."/>
            <person name="Huang W."/>
            <person name="Hurgobin B."/>
            <person name="Li S."/>
            <person name="Liu C.W."/>
            <person name="McGrath A."/>
            <person name="Morahan G."/>
            <person name="Murray J."/>
            <person name="Weller J."/>
            <person name="Jian J."/>
            <person name="Singh K.B."/>
        </authorList>
    </citation>
    <scope>NUCLEOTIDE SEQUENCE [LARGE SCALE GENOMIC DNA]</scope>
    <source>
        <strain evidence="2">cv. Tanjil</strain>
        <tissue evidence="1">Whole plant</tissue>
    </source>
</reference>
<protein>
    <submittedName>
        <fullName evidence="1">Uncharacterized protein</fullName>
    </submittedName>
</protein>
<dbReference type="Gramene" id="OIW04052">
    <property type="protein sequence ID" value="OIW04052"/>
    <property type="gene ID" value="TanjilG_24163"/>
</dbReference>
<accession>A0A1J7GUH4</accession>